<evidence type="ECO:0000313" key="4">
    <source>
        <dbReference type="Proteomes" id="UP000034778"/>
    </source>
</evidence>
<dbReference type="Proteomes" id="UP000034778">
    <property type="component" value="Unassembled WGS sequence"/>
</dbReference>
<comment type="caution">
    <text evidence="3">The sequence shown here is derived from an EMBL/GenBank/DDBJ whole genome shotgun (WGS) entry which is preliminary data.</text>
</comment>
<evidence type="ECO:0000256" key="1">
    <source>
        <dbReference type="SAM" id="MobiDB-lite"/>
    </source>
</evidence>
<dbReference type="AlphaFoldDB" id="A0A0G0CPJ0"/>
<protein>
    <submittedName>
        <fullName evidence="3">Uncharacterized protein</fullName>
    </submittedName>
</protein>
<keyword evidence="2" id="KW-0812">Transmembrane</keyword>
<proteinExistence type="predicted"/>
<organism evidence="3 4">
    <name type="scientific">Candidatus Woesebacteria bacterium GW2011_GWB1_33_22</name>
    <dbReference type="NCBI Taxonomy" id="1618566"/>
    <lineage>
        <taxon>Bacteria</taxon>
        <taxon>Candidatus Woeseibacteriota</taxon>
    </lineage>
</organism>
<keyword evidence="2" id="KW-1133">Transmembrane helix</keyword>
<gene>
    <name evidence="3" type="ORF">UR35_C0002G0125</name>
</gene>
<keyword evidence="2" id="KW-0472">Membrane</keyword>
<feature type="transmembrane region" description="Helical" evidence="2">
    <location>
        <begin position="24"/>
        <end position="45"/>
    </location>
</feature>
<feature type="transmembrane region" description="Helical" evidence="2">
    <location>
        <begin position="386"/>
        <end position="406"/>
    </location>
</feature>
<sequence>MAEGDIKVVGLSSPKGKAKVNWKILSAIIGIVVLSLGIIAGILLVRQQQDVREKAQQAQCPEVQDCATTDPNLLRNCNPPEGDNTPKESRCILAGRTEVCGNDNFCCPTAGGSWTKDLTKCQNLATPTTPSFGTMTCSDNFSDTFDSTIDSTKWSKVGDAKVSSGQLVLDVTSGQQTGSKITSNKYITGDFTITFDLPTLTKTGTGAVTGTLSLVSSDGSKIVTVGRNIKQEVHNVASNFVPGNQNKSVTINGTDSVSFKVERKSGKITTSYKLSTSSSFTELIVFTTTLTDDLIINLIAMPVTGNPLPATTAKFDNFTISCADIVTTPTSTSTSTSISSNTATPTVTATGTSSSGTKTATPTSTTKATGSGTATTAPVPVTGANLPTILGAGFGLIMILVSLTLVL</sequence>
<feature type="region of interest" description="Disordered" evidence="1">
    <location>
        <begin position="329"/>
        <end position="377"/>
    </location>
</feature>
<dbReference type="STRING" id="1618566.UR35_C0002G0125"/>
<reference evidence="3 4" key="1">
    <citation type="journal article" date="2015" name="Nature">
        <title>rRNA introns, odd ribosomes, and small enigmatic genomes across a large radiation of phyla.</title>
        <authorList>
            <person name="Brown C.T."/>
            <person name="Hug L.A."/>
            <person name="Thomas B.C."/>
            <person name="Sharon I."/>
            <person name="Castelle C.J."/>
            <person name="Singh A."/>
            <person name="Wilkins M.J."/>
            <person name="Williams K.H."/>
            <person name="Banfield J.F."/>
        </authorList>
    </citation>
    <scope>NUCLEOTIDE SEQUENCE [LARGE SCALE GENOMIC DNA]</scope>
</reference>
<evidence type="ECO:0000313" key="3">
    <source>
        <dbReference type="EMBL" id="KKP45292.1"/>
    </source>
</evidence>
<name>A0A0G0CPJ0_9BACT</name>
<dbReference type="EMBL" id="LBOW01000002">
    <property type="protein sequence ID" value="KKP45292.1"/>
    <property type="molecule type" value="Genomic_DNA"/>
</dbReference>
<evidence type="ECO:0000256" key="2">
    <source>
        <dbReference type="SAM" id="Phobius"/>
    </source>
</evidence>
<accession>A0A0G0CPJ0</accession>